<dbReference type="Proteomes" id="UP000799291">
    <property type="component" value="Unassembled WGS sequence"/>
</dbReference>
<feature type="compositionally biased region" description="Polar residues" evidence="4">
    <location>
        <begin position="101"/>
        <end position="111"/>
    </location>
</feature>
<dbReference type="Gene3D" id="6.10.140.2220">
    <property type="match status" value="1"/>
</dbReference>
<evidence type="ECO:0000313" key="7">
    <source>
        <dbReference type="Proteomes" id="UP000799291"/>
    </source>
</evidence>
<keyword evidence="2" id="KW-0863">Zinc-finger</keyword>
<evidence type="ECO:0000256" key="4">
    <source>
        <dbReference type="SAM" id="MobiDB-lite"/>
    </source>
</evidence>
<evidence type="ECO:0000256" key="2">
    <source>
        <dbReference type="ARBA" id="ARBA00022771"/>
    </source>
</evidence>
<evidence type="ECO:0000313" key="6">
    <source>
        <dbReference type="EMBL" id="KAF2680478.1"/>
    </source>
</evidence>
<feature type="region of interest" description="Disordered" evidence="4">
    <location>
        <begin position="1"/>
        <end position="47"/>
    </location>
</feature>
<evidence type="ECO:0000259" key="5">
    <source>
        <dbReference type="Pfam" id="PF01753"/>
    </source>
</evidence>
<feature type="compositionally biased region" description="Basic and acidic residues" evidence="4">
    <location>
        <begin position="1"/>
        <end position="10"/>
    </location>
</feature>
<name>A0A6G1IQU8_9PLEO</name>
<keyword evidence="7" id="KW-1185">Reference proteome</keyword>
<dbReference type="InterPro" id="IPR002893">
    <property type="entry name" value="Znf_MYND"/>
</dbReference>
<evidence type="ECO:0000256" key="1">
    <source>
        <dbReference type="ARBA" id="ARBA00022723"/>
    </source>
</evidence>
<dbReference type="SUPFAM" id="SSF144232">
    <property type="entry name" value="HIT/MYND zinc finger-like"/>
    <property type="match status" value="1"/>
</dbReference>
<evidence type="ECO:0000256" key="3">
    <source>
        <dbReference type="ARBA" id="ARBA00022833"/>
    </source>
</evidence>
<dbReference type="Pfam" id="PF01753">
    <property type="entry name" value="zf-MYND"/>
    <property type="match status" value="1"/>
</dbReference>
<proteinExistence type="predicted"/>
<keyword evidence="3" id="KW-0862">Zinc</keyword>
<protein>
    <recommendedName>
        <fullName evidence="5">MYND-type domain-containing protein</fullName>
    </recommendedName>
</protein>
<feature type="domain" description="MYND-type" evidence="5">
    <location>
        <begin position="132"/>
        <end position="168"/>
    </location>
</feature>
<dbReference type="EMBL" id="MU005596">
    <property type="protein sequence ID" value="KAF2680478.1"/>
    <property type="molecule type" value="Genomic_DNA"/>
</dbReference>
<organism evidence="6 7">
    <name type="scientific">Lentithecium fluviatile CBS 122367</name>
    <dbReference type="NCBI Taxonomy" id="1168545"/>
    <lineage>
        <taxon>Eukaryota</taxon>
        <taxon>Fungi</taxon>
        <taxon>Dikarya</taxon>
        <taxon>Ascomycota</taxon>
        <taxon>Pezizomycotina</taxon>
        <taxon>Dothideomycetes</taxon>
        <taxon>Pleosporomycetidae</taxon>
        <taxon>Pleosporales</taxon>
        <taxon>Massarineae</taxon>
        <taxon>Lentitheciaceae</taxon>
        <taxon>Lentithecium</taxon>
    </lineage>
</organism>
<feature type="region of interest" description="Disordered" evidence="4">
    <location>
        <begin position="101"/>
        <end position="125"/>
    </location>
</feature>
<dbReference type="AlphaFoldDB" id="A0A6G1IQU8"/>
<dbReference type="GO" id="GO:0008270">
    <property type="term" value="F:zinc ion binding"/>
    <property type="evidence" value="ECO:0007669"/>
    <property type="project" value="UniProtKB-KW"/>
</dbReference>
<keyword evidence="1" id="KW-0479">Metal-binding</keyword>
<reference evidence="6" key="1">
    <citation type="journal article" date="2020" name="Stud. Mycol.">
        <title>101 Dothideomycetes genomes: a test case for predicting lifestyles and emergence of pathogens.</title>
        <authorList>
            <person name="Haridas S."/>
            <person name="Albert R."/>
            <person name="Binder M."/>
            <person name="Bloem J."/>
            <person name="Labutti K."/>
            <person name="Salamov A."/>
            <person name="Andreopoulos B."/>
            <person name="Baker S."/>
            <person name="Barry K."/>
            <person name="Bills G."/>
            <person name="Bluhm B."/>
            <person name="Cannon C."/>
            <person name="Castanera R."/>
            <person name="Culley D."/>
            <person name="Daum C."/>
            <person name="Ezra D."/>
            <person name="Gonzalez J."/>
            <person name="Henrissat B."/>
            <person name="Kuo A."/>
            <person name="Liang C."/>
            <person name="Lipzen A."/>
            <person name="Lutzoni F."/>
            <person name="Magnuson J."/>
            <person name="Mondo S."/>
            <person name="Nolan M."/>
            <person name="Ohm R."/>
            <person name="Pangilinan J."/>
            <person name="Park H.-J."/>
            <person name="Ramirez L."/>
            <person name="Alfaro M."/>
            <person name="Sun H."/>
            <person name="Tritt A."/>
            <person name="Yoshinaga Y."/>
            <person name="Zwiers L.-H."/>
            <person name="Turgeon B."/>
            <person name="Goodwin S."/>
            <person name="Spatafora J."/>
            <person name="Crous P."/>
            <person name="Grigoriev I."/>
        </authorList>
    </citation>
    <scope>NUCLEOTIDE SEQUENCE</scope>
    <source>
        <strain evidence="6">CBS 122367</strain>
    </source>
</reference>
<gene>
    <name evidence="6" type="ORF">K458DRAFT_392817</name>
</gene>
<sequence length="170" mass="17515">MQTAEVETKSENSGQDRSIKDEPSSPTMNASALPSAEESPGPIMLSSGEAAASTFKLPSTATSVSVMAEGDCSSTVPASSRVPSHQPNRLADAELIVTATQPAPVSRTASIPTPEARSSPIDSSTPGNVRRCAMCPAAGRIACGECKGTDHCTKKCQELDSKAHALLCVK</sequence>
<accession>A0A6G1IQU8</accession>